<dbReference type="InterPro" id="IPR011040">
    <property type="entry name" value="Sialidase"/>
</dbReference>
<feature type="signal peptide" evidence="1">
    <location>
        <begin position="1"/>
        <end position="21"/>
    </location>
</feature>
<proteinExistence type="predicted"/>
<evidence type="ECO:0000313" key="3">
    <source>
        <dbReference type="EMBL" id="KAK9830980.1"/>
    </source>
</evidence>
<keyword evidence="4" id="KW-1185">Reference proteome</keyword>
<dbReference type="PANTHER" id="PTHR43752:SF2">
    <property type="entry name" value="BNR_ASP-BOX REPEAT FAMILY PROTEIN"/>
    <property type="match status" value="1"/>
</dbReference>
<protein>
    <recommendedName>
        <fullName evidence="2">Sialidase domain-containing protein</fullName>
    </recommendedName>
</protein>
<dbReference type="EMBL" id="JALJOU010000048">
    <property type="protein sequence ID" value="KAK9830980.1"/>
    <property type="molecule type" value="Genomic_DNA"/>
</dbReference>
<dbReference type="SUPFAM" id="SSF50939">
    <property type="entry name" value="Sialidases"/>
    <property type="match status" value="1"/>
</dbReference>
<keyword evidence="1" id="KW-0732">Signal</keyword>
<evidence type="ECO:0000259" key="2">
    <source>
        <dbReference type="Pfam" id="PF13088"/>
    </source>
</evidence>
<dbReference type="CDD" id="cd15482">
    <property type="entry name" value="Sialidase_non-viral"/>
    <property type="match status" value="1"/>
</dbReference>
<feature type="domain" description="Sialidase" evidence="2">
    <location>
        <begin position="80"/>
        <end position="372"/>
    </location>
</feature>
<accession>A0AAW1RBQ5</accession>
<sequence length="567" mass="60342">MGCGLAFATLLLGLGIRTGWAVRHTADPPAAPLTESGPHVDVAYRWVYSNPEASGAAPSAGAAPALLYSHMGMLAVLPNGTLAAAWQAAEVWYEGAATQEIVWAASEDRGLTWGRHRTLVTPTFDLPVWAPVLHVQGNRTFLFYSQSRLACWSTGEGGQMWSPGGDIYMQSSSNSGLTWDKPQMVMSYDDEGGIAKMIANPPTVARDGSWVLPFWREMGGPAQCRQRPELHGMAGVLLTRDQGHSWGMANVTRAPGSPSTWLIEAAVAPAGDEGRRLLQVFRTVRGVLYASTSVDGTGRNWSDAAPTRLPNPNSKVDLAMLPDGTLLLALNDNSTARSPLSLAASRDGGASWRRVAVLEQDAAGNFHYPTVLYVPGRGKDRDLVLVIYSVDLLPGHKYIAHNGAPAAEAAGPAPASPPLQTAGRRRHLLARAPAPAPDGTGHVRRVAVRSSQAVVVPGKSVKGTIEEEKKVGKAQVEAWGKVSWGMRVAMLDAASVMEAARSATLSEALLNDPVCLGQPDSQGASCGTHVAQHWLTGGRVGRRSLCVRQPAKSHKTALPLAKSYQRQ</sequence>
<dbReference type="AlphaFoldDB" id="A0AAW1RBQ5"/>
<evidence type="ECO:0000256" key="1">
    <source>
        <dbReference type="SAM" id="SignalP"/>
    </source>
</evidence>
<evidence type="ECO:0000313" key="4">
    <source>
        <dbReference type="Proteomes" id="UP001445335"/>
    </source>
</evidence>
<dbReference type="InterPro" id="IPR036278">
    <property type="entry name" value="Sialidase_sf"/>
</dbReference>
<reference evidence="3 4" key="1">
    <citation type="journal article" date="2024" name="Nat. Commun.">
        <title>Phylogenomics reveals the evolutionary origins of lichenization in chlorophyte algae.</title>
        <authorList>
            <person name="Puginier C."/>
            <person name="Libourel C."/>
            <person name="Otte J."/>
            <person name="Skaloud P."/>
            <person name="Haon M."/>
            <person name="Grisel S."/>
            <person name="Petersen M."/>
            <person name="Berrin J.G."/>
            <person name="Delaux P.M."/>
            <person name="Dal Grande F."/>
            <person name="Keller J."/>
        </authorList>
    </citation>
    <scope>NUCLEOTIDE SEQUENCE [LARGE SCALE GENOMIC DNA]</scope>
    <source>
        <strain evidence="3 4">SAG 245.80</strain>
    </source>
</reference>
<feature type="chain" id="PRO_5043598282" description="Sialidase domain-containing protein" evidence="1">
    <location>
        <begin position="22"/>
        <end position="567"/>
    </location>
</feature>
<dbReference type="Pfam" id="PF13088">
    <property type="entry name" value="BNR_2"/>
    <property type="match status" value="1"/>
</dbReference>
<gene>
    <name evidence="3" type="ORF">WJX81_004962</name>
</gene>
<dbReference type="PANTHER" id="PTHR43752">
    <property type="entry name" value="BNR/ASP-BOX REPEAT FAMILY PROTEIN"/>
    <property type="match status" value="1"/>
</dbReference>
<dbReference type="Gene3D" id="2.120.10.10">
    <property type="match status" value="1"/>
</dbReference>
<comment type="caution">
    <text evidence="3">The sequence shown here is derived from an EMBL/GenBank/DDBJ whole genome shotgun (WGS) entry which is preliminary data.</text>
</comment>
<organism evidence="3 4">
    <name type="scientific">Elliptochloris bilobata</name>
    <dbReference type="NCBI Taxonomy" id="381761"/>
    <lineage>
        <taxon>Eukaryota</taxon>
        <taxon>Viridiplantae</taxon>
        <taxon>Chlorophyta</taxon>
        <taxon>core chlorophytes</taxon>
        <taxon>Trebouxiophyceae</taxon>
        <taxon>Trebouxiophyceae incertae sedis</taxon>
        <taxon>Elliptochloris clade</taxon>
        <taxon>Elliptochloris</taxon>
    </lineage>
</organism>
<name>A0AAW1RBQ5_9CHLO</name>
<dbReference type="Proteomes" id="UP001445335">
    <property type="component" value="Unassembled WGS sequence"/>
</dbReference>